<dbReference type="Pfam" id="PF13482">
    <property type="entry name" value="RNase_H_2"/>
    <property type="match status" value="1"/>
</dbReference>
<proteinExistence type="predicted"/>
<dbReference type="RefSeq" id="WP_005206120.1">
    <property type="nucleotide sequence ID" value="NZ_BAFC01000065.1"/>
</dbReference>
<dbReference type="EMBL" id="BAFC01000065">
    <property type="protein sequence ID" value="GAB39409.1"/>
    <property type="molecule type" value="Genomic_DNA"/>
</dbReference>
<dbReference type="eggNOG" id="COG2251">
    <property type="taxonomic scope" value="Bacteria"/>
</dbReference>
<keyword evidence="3" id="KW-1185">Reference proteome</keyword>
<accession>H5U101</accession>
<evidence type="ECO:0000313" key="3">
    <source>
        <dbReference type="Proteomes" id="UP000005845"/>
    </source>
</evidence>
<feature type="domain" description="YprB ribonuclease H-like" evidence="1">
    <location>
        <begin position="450"/>
        <end position="535"/>
    </location>
</feature>
<sequence length="578" mass="63893">MAAAVLHPRDLAGCEHRVALDFSHPDLVRDRADTPEAARRKESAQLRRERIRDFLLGLHSGEPSNTFVVVDDGPHAQRVAATREACSSGARWIWNATLPTDRVHGRRGHSELLLRVGESDDAASGYIPIIVVNHRVTYPAKNPRLHTGEVPTLVTSPLWGWIPAPDPFRSPRSNRRDQLRLAHLTQMLLDEGLSPDVEEDELRAGVIGLDADCIVVHRVGTSLPEYREVFDRRQHVAAGDIATTPRRIGECRGCPWWGRCGPELEERRDVSLVANGNQGDALRAIGITTIDQLARYDGDPPADWPANQSFDDAVICAIAWLADIPLVRRVEEPTVARADVEVDVDMESFGEDGAYLWGTLLTDNTDPARDVVYRGFATWTPLPTADEGRAFAEFWTWLMAERADAHAAGKTFAAYCYSQQAENRWLRASADRFGDEPGMPTRAEVEQFIASDEWVDIFEAVGRNFVAPNGKGLKRVAPVAGFGWRDAEAGGEASMDWYRRAVGIGGVDVDLSQRDRLLEYNEDDVLATKVLREWMDGSAVGEGDGSAVGELPFADDLLAFRRSGASRAESVEERTASE</sequence>
<gene>
    <name evidence="2" type="ORF">GOSPT_065_00250</name>
</gene>
<organism evidence="2 3">
    <name type="scientific">Gordonia sputi NBRC 100414</name>
    <dbReference type="NCBI Taxonomy" id="1089453"/>
    <lineage>
        <taxon>Bacteria</taxon>
        <taxon>Bacillati</taxon>
        <taxon>Actinomycetota</taxon>
        <taxon>Actinomycetes</taxon>
        <taxon>Mycobacteriales</taxon>
        <taxon>Gordoniaceae</taxon>
        <taxon>Gordonia</taxon>
    </lineage>
</organism>
<name>H5U101_9ACTN</name>
<dbReference type="Proteomes" id="UP000005845">
    <property type="component" value="Unassembled WGS sequence"/>
</dbReference>
<dbReference type="InterPro" id="IPR019993">
    <property type="entry name" value="RecB_nuclease_TM0106_put"/>
</dbReference>
<dbReference type="AlphaFoldDB" id="H5U101"/>
<reference evidence="2 3" key="1">
    <citation type="submission" date="2012-02" db="EMBL/GenBank/DDBJ databases">
        <title>Whole genome shotgun sequence of Gordonia sputi NBRC 100414.</title>
        <authorList>
            <person name="Yoshida I."/>
            <person name="Hosoyama A."/>
            <person name="Tsuchikane K."/>
            <person name="Katsumata H."/>
            <person name="Yamazaki S."/>
            <person name="Fujita N."/>
        </authorList>
    </citation>
    <scope>NUCLEOTIDE SEQUENCE [LARGE SCALE GENOMIC DNA]</scope>
    <source>
        <strain evidence="2 3">NBRC 100414</strain>
    </source>
</reference>
<comment type="caution">
    <text evidence="2">The sequence shown here is derived from an EMBL/GenBank/DDBJ whole genome shotgun (WGS) entry which is preliminary data.</text>
</comment>
<evidence type="ECO:0000259" key="1">
    <source>
        <dbReference type="Pfam" id="PF13482"/>
    </source>
</evidence>
<protein>
    <recommendedName>
        <fullName evidence="1">YprB ribonuclease H-like domain-containing protein</fullName>
    </recommendedName>
</protein>
<dbReference type="InterPro" id="IPR038720">
    <property type="entry name" value="YprB_RNase_H-like_dom"/>
</dbReference>
<dbReference type="NCBIfam" id="TIGR03491">
    <property type="entry name" value="TM0106 family RecB-like putative nuclease"/>
    <property type="match status" value="1"/>
</dbReference>
<evidence type="ECO:0000313" key="2">
    <source>
        <dbReference type="EMBL" id="GAB39409.1"/>
    </source>
</evidence>